<organism evidence="2 3">
    <name type="scientific">Persicobacter psychrovividus</name>
    <dbReference type="NCBI Taxonomy" id="387638"/>
    <lineage>
        <taxon>Bacteria</taxon>
        <taxon>Pseudomonadati</taxon>
        <taxon>Bacteroidota</taxon>
        <taxon>Cytophagia</taxon>
        <taxon>Cytophagales</taxon>
        <taxon>Persicobacteraceae</taxon>
        <taxon>Persicobacter</taxon>
    </lineage>
</organism>
<keyword evidence="3" id="KW-1185">Reference proteome</keyword>
<reference evidence="2 3" key="1">
    <citation type="submission" date="2021-12" db="EMBL/GenBank/DDBJ databases">
        <title>Genome sequencing of bacteria with rrn-lacking chromosome and rrn-plasmid.</title>
        <authorList>
            <person name="Anda M."/>
            <person name="Iwasaki W."/>
        </authorList>
    </citation>
    <scope>NUCLEOTIDE SEQUENCE [LARGE SCALE GENOMIC DNA]</scope>
    <source>
        <strain evidence="2 3">NBRC 101262</strain>
    </source>
</reference>
<feature type="compositionally biased region" description="Basic residues" evidence="1">
    <location>
        <begin position="111"/>
        <end position="126"/>
    </location>
</feature>
<gene>
    <name evidence="2" type="ORF">PEPS_04770</name>
</gene>
<feature type="compositionally biased region" description="Polar residues" evidence="1">
    <location>
        <begin position="29"/>
        <end position="41"/>
    </location>
</feature>
<name>A0ABM7VBA4_9BACT</name>
<protein>
    <recommendedName>
        <fullName evidence="4">DUF4890 domain-containing protein</fullName>
    </recommendedName>
</protein>
<dbReference type="EMBL" id="AP025292">
    <property type="protein sequence ID" value="BDC98196.1"/>
    <property type="molecule type" value="Genomic_DNA"/>
</dbReference>
<feature type="compositionally biased region" description="Basic residues" evidence="1">
    <location>
        <begin position="46"/>
        <end position="60"/>
    </location>
</feature>
<proteinExistence type="predicted"/>
<evidence type="ECO:0008006" key="4">
    <source>
        <dbReference type="Google" id="ProtNLM"/>
    </source>
</evidence>
<dbReference type="RefSeq" id="WP_338397536.1">
    <property type="nucleotide sequence ID" value="NZ_AP025292.1"/>
</dbReference>
<dbReference type="Proteomes" id="UP001354989">
    <property type="component" value="Chromosome"/>
</dbReference>
<accession>A0ABM7VBA4</accession>
<evidence type="ECO:0000313" key="3">
    <source>
        <dbReference type="Proteomes" id="UP001354989"/>
    </source>
</evidence>
<feature type="compositionally biased region" description="Basic and acidic residues" evidence="1">
    <location>
        <begin position="81"/>
        <end position="103"/>
    </location>
</feature>
<evidence type="ECO:0000256" key="1">
    <source>
        <dbReference type="SAM" id="MobiDB-lite"/>
    </source>
</evidence>
<evidence type="ECO:0000313" key="2">
    <source>
        <dbReference type="EMBL" id="BDC98196.1"/>
    </source>
</evidence>
<feature type="region of interest" description="Disordered" evidence="1">
    <location>
        <begin position="29"/>
        <end position="134"/>
    </location>
</feature>
<sequence length="134" mass="15980">MMNDQQRKGLFFSVILVLIMLCSGLSVNAQSISPNSKTPGRQFTKKEKRQMRKAEKKRRKFLEEAQKQSQGRTYDQAIFEAQERQKQNAEKYARMEREMKKPQYSDPTYFGHKRKPKKRKPGKKKFCKECGMWH</sequence>